<keyword evidence="2" id="KW-0472">Membrane</keyword>
<dbReference type="EMBL" id="CP069362">
    <property type="protein sequence ID" value="WGS64103.1"/>
    <property type="molecule type" value="Genomic_DNA"/>
</dbReference>
<proteinExistence type="predicted"/>
<evidence type="ECO:0000313" key="3">
    <source>
        <dbReference type="EMBL" id="WGS64103.1"/>
    </source>
</evidence>
<protein>
    <submittedName>
        <fullName evidence="3">AtpZ/AtpI family protein</fullName>
    </submittedName>
</protein>
<evidence type="ECO:0000256" key="1">
    <source>
        <dbReference type="SAM" id="MobiDB-lite"/>
    </source>
</evidence>
<organism evidence="3 4">
    <name type="scientific">Marinitoga aeolica</name>
    <dbReference type="NCBI Taxonomy" id="2809031"/>
    <lineage>
        <taxon>Bacteria</taxon>
        <taxon>Thermotogati</taxon>
        <taxon>Thermotogota</taxon>
        <taxon>Thermotogae</taxon>
        <taxon>Petrotogales</taxon>
        <taxon>Petrotogaceae</taxon>
        <taxon>Marinitoga</taxon>
    </lineage>
</organism>
<dbReference type="InterPro" id="IPR032820">
    <property type="entry name" value="ATPase_put"/>
</dbReference>
<dbReference type="Proteomes" id="UP001232493">
    <property type="component" value="Chromosome"/>
</dbReference>
<dbReference type="RefSeq" id="WP_280997473.1">
    <property type="nucleotide sequence ID" value="NZ_CP069362.1"/>
</dbReference>
<feature type="compositionally biased region" description="Basic and acidic residues" evidence="1">
    <location>
        <begin position="76"/>
        <end position="89"/>
    </location>
</feature>
<gene>
    <name evidence="3" type="ORF">JRV97_06885</name>
</gene>
<keyword evidence="2" id="KW-0812">Transmembrane</keyword>
<accession>A0ABY8PNJ7</accession>
<sequence length="97" mass="11127">MKNHKIDVKIFANLNLILFFALTVLANIFIGYLIGYGLSSLTNNDIWKIVFLFLGIISGLYNGIMELLKEAEKQDNELRTKKEGKRDNNKNNNSFDD</sequence>
<feature type="region of interest" description="Disordered" evidence="1">
    <location>
        <begin position="76"/>
        <end position="97"/>
    </location>
</feature>
<dbReference type="Pfam" id="PF09527">
    <property type="entry name" value="ATPase_gene1"/>
    <property type="match status" value="1"/>
</dbReference>
<name>A0ABY8PNJ7_9BACT</name>
<evidence type="ECO:0000256" key="2">
    <source>
        <dbReference type="SAM" id="Phobius"/>
    </source>
</evidence>
<reference evidence="3 4" key="1">
    <citation type="submission" date="2021-02" db="EMBL/GenBank/DDBJ databases">
        <title>Characterization of Marinitoga sp. nov. str. BP5-C20A.</title>
        <authorList>
            <person name="Erauso G."/>
            <person name="Postec A."/>
        </authorList>
    </citation>
    <scope>NUCLEOTIDE SEQUENCE [LARGE SCALE GENOMIC DNA]</scope>
    <source>
        <strain evidence="3 4">BP5-C20A</strain>
    </source>
</reference>
<keyword evidence="2" id="KW-1133">Transmembrane helix</keyword>
<keyword evidence="4" id="KW-1185">Reference proteome</keyword>
<evidence type="ECO:0000313" key="4">
    <source>
        <dbReference type="Proteomes" id="UP001232493"/>
    </source>
</evidence>
<feature type="transmembrane region" description="Helical" evidence="2">
    <location>
        <begin position="12"/>
        <end position="34"/>
    </location>
</feature>
<feature type="transmembrane region" description="Helical" evidence="2">
    <location>
        <begin position="46"/>
        <end position="64"/>
    </location>
</feature>